<protein>
    <submittedName>
        <fullName evidence="7">MBL fold metallo-hydrolase</fullName>
    </submittedName>
</protein>
<evidence type="ECO:0000256" key="1">
    <source>
        <dbReference type="ARBA" id="ARBA00022714"/>
    </source>
</evidence>
<accession>A0ABS2TX77</accession>
<evidence type="ECO:0000313" key="7">
    <source>
        <dbReference type="EMBL" id="MBM9507947.1"/>
    </source>
</evidence>
<dbReference type="Gene3D" id="2.102.10.10">
    <property type="entry name" value="Rieske [2Fe-2S] iron-sulphur domain"/>
    <property type="match status" value="1"/>
</dbReference>
<dbReference type="Pfam" id="PF13483">
    <property type="entry name" value="Lactamase_B_3"/>
    <property type="match status" value="1"/>
</dbReference>
<dbReference type="InterPro" id="IPR036922">
    <property type="entry name" value="Rieske_2Fe-2S_sf"/>
</dbReference>
<dbReference type="InterPro" id="IPR036866">
    <property type="entry name" value="RibonucZ/Hydroxyglut_hydro"/>
</dbReference>
<dbReference type="Proteomes" id="UP000749040">
    <property type="component" value="Unassembled WGS sequence"/>
</dbReference>
<dbReference type="Pfam" id="PF00355">
    <property type="entry name" value="Rieske"/>
    <property type="match status" value="1"/>
</dbReference>
<keyword evidence="8" id="KW-1185">Reference proteome</keyword>
<dbReference type="Gene3D" id="3.60.15.10">
    <property type="entry name" value="Ribonuclease Z/Hydroxyacylglutathione hydrolase-like"/>
    <property type="match status" value="1"/>
</dbReference>
<keyword evidence="2" id="KW-0479">Metal-binding</keyword>
<organism evidence="7 8">
    <name type="scientific">Actinacidiphila acididurans</name>
    <dbReference type="NCBI Taxonomy" id="2784346"/>
    <lineage>
        <taxon>Bacteria</taxon>
        <taxon>Bacillati</taxon>
        <taxon>Actinomycetota</taxon>
        <taxon>Actinomycetes</taxon>
        <taxon>Kitasatosporales</taxon>
        <taxon>Streptomycetaceae</taxon>
        <taxon>Actinacidiphila</taxon>
    </lineage>
</organism>
<sequence length="530" mass="59614">MRITGLGHAGLYVETAAGSVLCDPWVAPAFFGSWFPFPDNSDLDWDRYGRDADYLYVSHLHRDHFDPVTLRRHVRKDVTVLLPAYATAELENELRALGFTNFLRTRGGVPVERDGLRIMITALTGPGDGPIGDSALSLDDGETVLLNQNDAHPLDTAAILEFGEVHAHFLQFSGAIWWPMVYRIPHEAKRQFAERKRQGQFERAVRYIEALQGVHVFPNSGPACFLDEELFHLNGTGRDQESIFTDQREFLEQLAQVRPEVRAHLWLPGTVAEVGKRDCEVVHRHAPEDIDYLFDHKSEYLRSYARRRQPELDAERAGRAPALPPDELLAALKRWWEPLMAMADRICAGVGAPLRLDVDDISVVVDFPARQVRLWDGEPCPYVLSTAGDLVATNIAAREVDWSNSLLLSLRFSAERVGPYNEFVYTFFKCLSGERIEYVENYYASADDDGEDVVIDDWQVQRRCPHLRADLSRFGTIESDVLTCALHGWRFDLTTGECLTSDGHEIRASRTAPAPQPAAPEPAAPEPAAP</sequence>
<keyword evidence="4" id="KW-0411">Iron-sulfur</keyword>
<feature type="region of interest" description="Disordered" evidence="5">
    <location>
        <begin position="507"/>
        <end position="530"/>
    </location>
</feature>
<dbReference type="InterPro" id="IPR050114">
    <property type="entry name" value="UPF0173_UPF0282_UlaG_hydrolase"/>
</dbReference>
<evidence type="ECO:0000256" key="3">
    <source>
        <dbReference type="ARBA" id="ARBA00023004"/>
    </source>
</evidence>
<evidence type="ECO:0000256" key="2">
    <source>
        <dbReference type="ARBA" id="ARBA00022723"/>
    </source>
</evidence>
<evidence type="ECO:0000256" key="4">
    <source>
        <dbReference type="ARBA" id="ARBA00023014"/>
    </source>
</evidence>
<dbReference type="PROSITE" id="PS51296">
    <property type="entry name" value="RIESKE"/>
    <property type="match status" value="1"/>
</dbReference>
<gene>
    <name evidence="7" type="ORF">ITX44_26030</name>
</gene>
<feature type="domain" description="Rieske" evidence="6">
    <location>
        <begin position="460"/>
        <end position="499"/>
    </location>
</feature>
<dbReference type="EMBL" id="JADKYB010000015">
    <property type="protein sequence ID" value="MBM9507947.1"/>
    <property type="molecule type" value="Genomic_DNA"/>
</dbReference>
<dbReference type="PANTHER" id="PTHR43546:SF3">
    <property type="entry name" value="UPF0173 METAL-DEPENDENT HYDROLASE MJ1163"/>
    <property type="match status" value="1"/>
</dbReference>
<keyword evidence="3" id="KW-0408">Iron</keyword>
<dbReference type="InterPro" id="IPR017941">
    <property type="entry name" value="Rieske_2Fe-2S"/>
</dbReference>
<dbReference type="PANTHER" id="PTHR43546">
    <property type="entry name" value="UPF0173 METAL-DEPENDENT HYDROLASE MJ1163-RELATED"/>
    <property type="match status" value="1"/>
</dbReference>
<dbReference type="CDD" id="cd03467">
    <property type="entry name" value="Rieske"/>
    <property type="match status" value="1"/>
</dbReference>
<proteinExistence type="predicted"/>
<comment type="caution">
    <text evidence="7">The sequence shown here is derived from an EMBL/GenBank/DDBJ whole genome shotgun (WGS) entry which is preliminary data.</text>
</comment>
<dbReference type="SUPFAM" id="SSF50022">
    <property type="entry name" value="ISP domain"/>
    <property type="match status" value="1"/>
</dbReference>
<reference evidence="7 8" key="1">
    <citation type="submission" date="2021-01" db="EMBL/GenBank/DDBJ databases">
        <title>Streptomyces acididurans sp. nov., isolated from a peat swamp forest soil.</title>
        <authorList>
            <person name="Chantavorakit T."/>
            <person name="Duangmal K."/>
        </authorList>
    </citation>
    <scope>NUCLEOTIDE SEQUENCE [LARGE SCALE GENOMIC DNA]</scope>
    <source>
        <strain evidence="7 8">KK5PA1</strain>
    </source>
</reference>
<evidence type="ECO:0000259" key="6">
    <source>
        <dbReference type="PROSITE" id="PS51296"/>
    </source>
</evidence>
<dbReference type="Pfam" id="PF25451">
    <property type="entry name" value="SCP2_Rv3818"/>
    <property type="match status" value="1"/>
</dbReference>
<evidence type="ECO:0000313" key="8">
    <source>
        <dbReference type="Proteomes" id="UP000749040"/>
    </source>
</evidence>
<evidence type="ECO:0000256" key="5">
    <source>
        <dbReference type="SAM" id="MobiDB-lite"/>
    </source>
</evidence>
<dbReference type="InterPro" id="IPR057330">
    <property type="entry name" value="SCP2_Rv3818"/>
</dbReference>
<dbReference type="SUPFAM" id="SSF56281">
    <property type="entry name" value="Metallo-hydrolase/oxidoreductase"/>
    <property type="match status" value="1"/>
</dbReference>
<feature type="compositionally biased region" description="Pro residues" evidence="5">
    <location>
        <begin position="514"/>
        <end position="530"/>
    </location>
</feature>
<keyword evidence="1" id="KW-0001">2Fe-2S</keyword>
<name>A0ABS2TX77_9ACTN</name>